<accession>A0ABD1RD18</accession>
<organism evidence="1 2">
    <name type="scientific">Abeliophyllum distichum</name>
    <dbReference type="NCBI Taxonomy" id="126358"/>
    <lineage>
        <taxon>Eukaryota</taxon>
        <taxon>Viridiplantae</taxon>
        <taxon>Streptophyta</taxon>
        <taxon>Embryophyta</taxon>
        <taxon>Tracheophyta</taxon>
        <taxon>Spermatophyta</taxon>
        <taxon>Magnoliopsida</taxon>
        <taxon>eudicotyledons</taxon>
        <taxon>Gunneridae</taxon>
        <taxon>Pentapetalae</taxon>
        <taxon>asterids</taxon>
        <taxon>lamiids</taxon>
        <taxon>Lamiales</taxon>
        <taxon>Oleaceae</taxon>
        <taxon>Forsythieae</taxon>
        <taxon>Abeliophyllum</taxon>
    </lineage>
</organism>
<name>A0ABD1RD18_9LAMI</name>
<dbReference type="Pfam" id="PF14223">
    <property type="entry name" value="Retrotran_gag_2"/>
    <property type="match status" value="1"/>
</dbReference>
<gene>
    <name evidence="1" type="ORF">Adt_31061</name>
</gene>
<protein>
    <submittedName>
        <fullName evidence="1">Zinc knuckle (CCHC-type) family protein</fullName>
    </submittedName>
</protein>
<dbReference type="PANTHER" id="PTHR47592">
    <property type="entry name" value="PBF68 PROTEIN"/>
    <property type="match status" value="1"/>
</dbReference>
<comment type="caution">
    <text evidence="1">The sequence shown here is derived from an EMBL/GenBank/DDBJ whole genome shotgun (WGS) entry which is preliminary data.</text>
</comment>
<dbReference type="Proteomes" id="UP001604336">
    <property type="component" value="Unassembled WGS sequence"/>
</dbReference>
<dbReference type="AlphaFoldDB" id="A0ABD1RD18"/>
<dbReference type="PANTHER" id="PTHR47592:SF27">
    <property type="entry name" value="OS08G0421700 PROTEIN"/>
    <property type="match status" value="1"/>
</dbReference>
<dbReference type="EMBL" id="JBFOLK010000009">
    <property type="protein sequence ID" value="KAL2486305.1"/>
    <property type="molecule type" value="Genomic_DNA"/>
</dbReference>
<proteinExistence type="predicted"/>
<evidence type="ECO:0000313" key="1">
    <source>
        <dbReference type="EMBL" id="KAL2486305.1"/>
    </source>
</evidence>
<keyword evidence="2" id="KW-1185">Reference proteome</keyword>
<evidence type="ECO:0000313" key="2">
    <source>
        <dbReference type="Proteomes" id="UP001604336"/>
    </source>
</evidence>
<reference evidence="2" key="1">
    <citation type="submission" date="2024-07" db="EMBL/GenBank/DDBJ databases">
        <title>Two chromosome-level genome assemblies of Korean endemic species Abeliophyllum distichum and Forsythia ovata (Oleaceae).</title>
        <authorList>
            <person name="Jang H."/>
        </authorList>
    </citation>
    <scope>NUCLEOTIDE SEQUENCE [LARGE SCALE GENOMIC DNA]</scope>
</reference>
<sequence>MATDPITEIVATENQTVAQVPSFAMTQTVTRNTAPIVNVLVNHGENLEKFNGLNFKTWHQKMLFYLTTLNLARFLIEDAPKLNEHEGDIQTVSAVEAWKHSDFLCRNYVMNGLADSLYNMYSSMKTAKELWESLDCKYKTKDAGLRNSLLTASSIIKW</sequence>